<dbReference type="Pfam" id="PF00106">
    <property type="entry name" value="adh_short"/>
    <property type="match status" value="1"/>
</dbReference>
<dbReference type="GeneID" id="81604599"/>
<evidence type="ECO:0008006" key="6">
    <source>
        <dbReference type="Google" id="ProtNLM"/>
    </source>
</evidence>
<organism evidence="4 5">
    <name type="scientific">Penicillium daleae</name>
    <dbReference type="NCBI Taxonomy" id="63821"/>
    <lineage>
        <taxon>Eukaryota</taxon>
        <taxon>Fungi</taxon>
        <taxon>Dikarya</taxon>
        <taxon>Ascomycota</taxon>
        <taxon>Pezizomycotina</taxon>
        <taxon>Eurotiomycetes</taxon>
        <taxon>Eurotiomycetidae</taxon>
        <taxon>Eurotiales</taxon>
        <taxon>Aspergillaceae</taxon>
        <taxon>Penicillium</taxon>
    </lineage>
</organism>
<accession>A0AAD6G0M8</accession>
<dbReference type="SUPFAM" id="SSF51735">
    <property type="entry name" value="NAD(P)-binding Rossmann-fold domains"/>
    <property type="match status" value="1"/>
</dbReference>
<comment type="caution">
    <text evidence="4">The sequence shown here is derived from an EMBL/GenBank/DDBJ whole genome shotgun (WGS) entry which is preliminary data.</text>
</comment>
<keyword evidence="2" id="KW-0521">NADP</keyword>
<gene>
    <name evidence="4" type="ORF">N7458_010974</name>
</gene>
<sequence length="267" mass="29252">MPTFRSQDIPDLQDQVIIVTVGNVGLGYETIRQLSEHNPARVYLASRSQTKPEQTIVELKSVKAAAADFVRQESRLGILINNAGIMMTPEDVAEDGYEIYFGINVLGPALFTQLLLPTLRKTAKVNSQTRMVMLSSAAHARVPIDVYKFDELRTSASQPTALAARETEVKIIPVHPGIVATNLHHASPGTFLRTFLYAAIFLAATPIEKGALSQIFATVSPTVKHGQYYGPVGKAESGSKLSQNHDLQEELFRWIQGELSGHVETIS</sequence>
<reference evidence="4" key="2">
    <citation type="journal article" date="2023" name="IMA Fungus">
        <title>Comparative genomic study of the Penicillium genus elucidates a diverse pangenome and 15 lateral gene transfer events.</title>
        <authorList>
            <person name="Petersen C."/>
            <person name="Sorensen T."/>
            <person name="Nielsen M.R."/>
            <person name="Sondergaard T.E."/>
            <person name="Sorensen J.L."/>
            <person name="Fitzpatrick D.A."/>
            <person name="Frisvad J.C."/>
            <person name="Nielsen K.L."/>
        </authorList>
    </citation>
    <scope>NUCLEOTIDE SEQUENCE</scope>
    <source>
        <strain evidence="4">IBT 16125</strain>
    </source>
</reference>
<comment type="similarity">
    <text evidence="1">Belongs to the short-chain dehydrogenases/reductases (SDR) family.</text>
</comment>
<dbReference type="PANTHER" id="PTHR24320">
    <property type="entry name" value="RETINOL DEHYDROGENASE"/>
    <property type="match status" value="1"/>
</dbReference>
<evidence type="ECO:0000256" key="1">
    <source>
        <dbReference type="ARBA" id="ARBA00006484"/>
    </source>
</evidence>
<evidence type="ECO:0000256" key="3">
    <source>
        <dbReference type="ARBA" id="ARBA00023002"/>
    </source>
</evidence>
<keyword evidence="5" id="KW-1185">Reference proteome</keyword>
<evidence type="ECO:0000313" key="5">
    <source>
        <dbReference type="Proteomes" id="UP001213681"/>
    </source>
</evidence>
<dbReference type="Proteomes" id="UP001213681">
    <property type="component" value="Unassembled WGS sequence"/>
</dbReference>
<dbReference type="InterPro" id="IPR036291">
    <property type="entry name" value="NAD(P)-bd_dom_sf"/>
</dbReference>
<reference evidence="4" key="1">
    <citation type="submission" date="2022-12" db="EMBL/GenBank/DDBJ databases">
        <authorList>
            <person name="Petersen C."/>
        </authorList>
    </citation>
    <scope>NUCLEOTIDE SEQUENCE</scope>
    <source>
        <strain evidence="4">IBT 16125</strain>
    </source>
</reference>
<dbReference type="PRINTS" id="PR00081">
    <property type="entry name" value="GDHRDH"/>
</dbReference>
<dbReference type="PANTHER" id="PTHR24320:SF282">
    <property type="entry name" value="WW DOMAIN-CONTAINING OXIDOREDUCTASE"/>
    <property type="match status" value="1"/>
</dbReference>
<proteinExistence type="inferred from homology"/>
<keyword evidence="3" id="KW-0560">Oxidoreductase</keyword>
<evidence type="ECO:0000256" key="2">
    <source>
        <dbReference type="ARBA" id="ARBA00022857"/>
    </source>
</evidence>
<dbReference type="Gene3D" id="3.40.50.720">
    <property type="entry name" value="NAD(P)-binding Rossmann-like Domain"/>
    <property type="match status" value="1"/>
</dbReference>
<dbReference type="InterPro" id="IPR002347">
    <property type="entry name" value="SDR_fam"/>
</dbReference>
<dbReference type="EMBL" id="JAPVEA010000008">
    <property type="protein sequence ID" value="KAJ5439976.1"/>
    <property type="molecule type" value="Genomic_DNA"/>
</dbReference>
<dbReference type="GO" id="GO:0016491">
    <property type="term" value="F:oxidoreductase activity"/>
    <property type="evidence" value="ECO:0007669"/>
    <property type="project" value="UniProtKB-KW"/>
</dbReference>
<dbReference type="AlphaFoldDB" id="A0AAD6G0M8"/>
<name>A0AAD6G0M8_9EURO</name>
<protein>
    <recommendedName>
        <fullName evidence="6">NAD(P)-binding protein</fullName>
    </recommendedName>
</protein>
<dbReference type="RefSeq" id="XP_056763205.1">
    <property type="nucleotide sequence ID" value="XM_056914356.1"/>
</dbReference>
<evidence type="ECO:0000313" key="4">
    <source>
        <dbReference type="EMBL" id="KAJ5439976.1"/>
    </source>
</evidence>